<keyword evidence="2" id="KW-1185">Reference proteome</keyword>
<gene>
    <name evidence="1" type="ORF">XM53_18290</name>
</gene>
<name>A0A0T5NPY5_9RHOB</name>
<sequence>MEFVVAVFGGLIGALLGFLVQVFLSVRSSEVSAISDQIADLKRIEQFAIQYWLADKHDPQLNKELATKLRGAIMASSSFEEIGPQVLGCRFSKYSDLVLELDDIVTGGDFEDDLKDVDPARVVAAMRVTGELVSHLRVCRKFVYLWR</sequence>
<dbReference type="PATRIC" id="fig|1641875.4.peg.2181"/>
<proteinExistence type="predicted"/>
<evidence type="ECO:0000313" key="1">
    <source>
        <dbReference type="EMBL" id="KRS11029.1"/>
    </source>
</evidence>
<dbReference type="EMBL" id="LAXJ01000024">
    <property type="protein sequence ID" value="KRS11029.1"/>
    <property type="molecule type" value="Genomic_DNA"/>
</dbReference>
<dbReference type="STRING" id="1641875.XM53_18290"/>
<reference evidence="1 2" key="1">
    <citation type="submission" date="2015-04" db="EMBL/GenBank/DDBJ databases">
        <title>The draft genome sequence of Roseovarius sp.R12b.</title>
        <authorList>
            <person name="Li G."/>
            <person name="Lai Q."/>
            <person name="Shao Z."/>
            <person name="Yan P."/>
        </authorList>
    </citation>
    <scope>NUCLEOTIDE SEQUENCE [LARGE SCALE GENOMIC DNA]</scope>
    <source>
        <strain evidence="1 2">R12B</strain>
    </source>
</reference>
<evidence type="ECO:0000313" key="2">
    <source>
        <dbReference type="Proteomes" id="UP000051295"/>
    </source>
</evidence>
<protein>
    <submittedName>
        <fullName evidence="1">Uncharacterized protein</fullName>
    </submittedName>
</protein>
<dbReference type="AlphaFoldDB" id="A0A0T5NPY5"/>
<organism evidence="1 2">
    <name type="scientific">Roseovarius atlanticus</name>
    <dbReference type="NCBI Taxonomy" id="1641875"/>
    <lineage>
        <taxon>Bacteria</taxon>
        <taxon>Pseudomonadati</taxon>
        <taxon>Pseudomonadota</taxon>
        <taxon>Alphaproteobacteria</taxon>
        <taxon>Rhodobacterales</taxon>
        <taxon>Roseobacteraceae</taxon>
        <taxon>Roseovarius</taxon>
    </lineage>
</organism>
<comment type="caution">
    <text evidence="1">The sequence shown here is derived from an EMBL/GenBank/DDBJ whole genome shotgun (WGS) entry which is preliminary data.</text>
</comment>
<dbReference type="RefSeq" id="WP_057795954.1">
    <property type="nucleotide sequence ID" value="NZ_LAXJ01000024.1"/>
</dbReference>
<accession>A0A0T5NPY5</accession>
<dbReference type="Proteomes" id="UP000051295">
    <property type="component" value="Unassembled WGS sequence"/>
</dbReference>